<dbReference type="AlphaFoldDB" id="A0AA36FHD5"/>
<dbReference type="Proteomes" id="UP001162480">
    <property type="component" value="Chromosome 20"/>
</dbReference>
<evidence type="ECO:0000313" key="2">
    <source>
        <dbReference type="Proteomes" id="UP001162480"/>
    </source>
</evidence>
<reference evidence="1" key="1">
    <citation type="submission" date="2023-08" db="EMBL/GenBank/DDBJ databases">
        <authorList>
            <person name="Alioto T."/>
            <person name="Alioto T."/>
            <person name="Gomez Garrido J."/>
        </authorList>
    </citation>
    <scope>NUCLEOTIDE SEQUENCE</scope>
</reference>
<proteinExistence type="predicted"/>
<sequence length="103" mass="10994">MPLTLDVQSSNPCQHGEWTLNHDDIYVYTHKCVSSSSTSVFHASMGWTVQPGSGKPGGCARLQSDLAVFLQLDALPNANHSVSVVGVFYVPPAQGPEDAGKRP</sequence>
<accession>A0AA36FHD5</accession>
<organism evidence="1 2">
    <name type="scientific">Octopus vulgaris</name>
    <name type="common">Common octopus</name>
    <dbReference type="NCBI Taxonomy" id="6645"/>
    <lineage>
        <taxon>Eukaryota</taxon>
        <taxon>Metazoa</taxon>
        <taxon>Spiralia</taxon>
        <taxon>Lophotrochozoa</taxon>
        <taxon>Mollusca</taxon>
        <taxon>Cephalopoda</taxon>
        <taxon>Coleoidea</taxon>
        <taxon>Octopodiformes</taxon>
        <taxon>Octopoda</taxon>
        <taxon>Incirrata</taxon>
        <taxon>Octopodidae</taxon>
        <taxon>Octopus</taxon>
    </lineage>
</organism>
<protein>
    <submittedName>
        <fullName evidence="1">Uncharacterized protein</fullName>
    </submittedName>
</protein>
<dbReference type="EMBL" id="OX597833">
    <property type="protein sequence ID" value="CAI9737617.1"/>
    <property type="molecule type" value="Genomic_DNA"/>
</dbReference>
<gene>
    <name evidence="1" type="ORF">OCTVUL_1B027397</name>
</gene>
<keyword evidence="2" id="KW-1185">Reference proteome</keyword>
<evidence type="ECO:0000313" key="1">
    <source>
        <dbReference type="EMBL" id="CAI9737617.1"/>
    </source>
</evidence>
<name>A0AA36FHD5_OCTVU</name>